<comment type="caution">
    <text evidence="1">The sequence shown here is derived from an EMBL/GenBank/DDBJ whole genome shotgun (WGS) entry which is preliminary data.</text>
</comment>
<protein>
    <submittedName>
        <fullName evidence="1">Uncharacterized protein</fullName>
    </submittedName>
</protein>
<dbReference type="AlphaFoldDB" id="A0A8S1VV86"/>
<sequence length="135" mass="15824">MIMPSNHKLKNKYQEAFEDLENPICSIKNILEVKEKFSDGVGDGWRDGIIERANQLKPRLFILYQPLKIRNNIGSDKFILLHLIVRVCLDSTICQVYSLLYRKSFTMGWVFKKNAEESGRAHSRKSCNKKTKYQR</sequence>
<dbReference type="EMBL" id="CAJJDP010000072">
    <property type="protein sequence ID" value="CAD8179752.1"/>
    <property type="molecule type" value="Genomic_DNA"/>
</dbReference>
<accession>A0A8S1VV86</accession>
<name>A0A8S1VV86_PAROT</name>
<gene>
    <name evidence="1" type="ORF">POCTA_138.1.T0730181</name>
</gene>
<keyword evidence="2" id="KW-1185">Reference proteome</keyword>
<evidence type="ECO:0000313" key="2">
    <source>
        <dbReference type="Proteomes" id="UP000683925"/>
    </source>
</evidence>
<evidence type="ECO:0000313" key="1">
    <source>
        <dbReference type="EMBL" id="CAD8179752.1"/>
    </source>
</evidence>
<reference evidence="1" key="1">
    <citation type="submission" date="2021-01" db="EMBL/GenBank/DDBJ databases">
        <authorList>
            <consortium name="Genoscope - CEA"/>
            <person name="William W."/>
        </authorList>
    </citation>
    <scope>NUCLEOTIDE SEQUENCE</scope>
</reference>
<proteinExistence type="predicted"/>
<dbReference type="Proteomes" id="UP000683925">
    <property type="component" value="Unassembled WGS sequence"/>
</dbReference>
<organism evidence="1 2">
    <name type="scientific">Paramecium octaurelia</name>
    <dbReference type="NCBI Taxonomy" id="43137"/>
    <lineage>
        <taxon>Eukaryota</taxon>
        <taxon>Sar</taxon>
        <taxon>Alveolata</taxon>
        <taxon>Ciliophora</taxon>
        <taxon>Intramacronucleata</taxon>
        <taxon>Oligohymenophorea</taxon>
        <taxon>Peniculida</taxon>
        <taxon>Parameciidae</taxon>
        <taxon>Paramecium</taxon>
    </lineage>
</organism>